<evidence type="ECO:0000256" key="1">
    <source>
        <dbReference type="SAM" id="SignalP"/>
    </source>
</evidence>
<proteinExistence type="predicted"/>
<evidence type="ECO:0008006" key="4">
    <source>
        <dbReference type="Google" id="ProtNLM"/>
    </source>
</evidence>
<keyword evidence="1" id="KW-0732">Signal</keyword>
<evidence type="ECO:0000313" key="3">
    <source>
        <dbReference type="Proteomes" id="UP001203342"/>
    </source>
</evidence>
<comment type="caution">
    <text evidence="2">The sequence shown here is derived from an EMBL/GenBank/DDBJ whole genome shotgun (WGS) entry which is preliminary data.</text>
</comment>
<keyword evidence="3" id="KW-1185">Reference proteome</keyword>
<feature type="chain" id="PRO_5046427911" description="WG containing repeat-containing protein" evidence="1">
    <location>
        <begin position="20"/>
        <end position="411"/>
    </location>
</feature>
<dbReference type="RefSeq" id="WP_250581893.1">
    <property type="nucleotide sequence ID" value="NZ_JAMLJN010000005.1"/>
</dbReference>
<protein>
    <recommendedName>
        <fullName evidence="4">WG containing repeat-containing protein</fullName>
    </recommendedName>
</protein>
<sequence length="411" mass="48556">MKRFFSFFLFVILFVTSHAQEVGVPYRVGDKFGISNRAGQIFIAPEFDLVVPRQEDKVTYFNCHKFVGNEVLTSLVYQNKIIIKDKKHHFFYREGRFFLGCDYRPKRKYNRVLQDEIDEFQTLYDAKGNRVFTTDYKSISILDALDEKNELNEVLMVTTDMDNLYSMFVYNLKQKKVTRIFFDKSSYLELRYNGEYRTNDNSILVTYKDINNQGMQAVIDLVNNQIKAIETKPFAIKTKNEYADYDTAVEVIDSDFRIVEQPKTSQKRIDQWQSITTKHKFYWELSKPEQIVFRRESIRPENGYLVEENGKMGYYNTGYKKLMVPIQYDEIYKASFSGSNGGYVLRNGSKYGLYIYDHPENKIIAPIFDKIPILVDYDYFKSKDPLIKVYDENGTFFCYANGEGILYYKEK</sequence>
<dbReference type="EMBL" id="JAMLJN010000005">
    <property type="protein sequence ID" value="MCL9770375.1"/>
    <property type="molecule type" value="Genomic_DNA"/>
</dbReference>
<accession>A0ABT0THC6</accession>
<evidence type="ECO:0000313" key="2">
    <source>
        <dbReference type="EMBL" id="MCL9770375.1"/>
    </source>
</evidence>
<name>A0ABT0THC6_9FLAO</name>
<organism evidence="2 3">
    <name type="scientific">Flavobacterium fragile</name>
    <dbReference type="NCBI Taxonomy" id="2949085"/>
    <lineage>
        <taxon>Bacteria</taxon>
        <taxon>Pseudomonadati</taxon>
        <taxon>Bacteroidota</taxon>
        <taxon>Flavobacteriia</taxon>
        <taxon>Flavobacteriales</taxon>
        <taxon>Flavobacteriaceae</taxon>
        <taxon>Flavobacterium</taxon>
    </lineage>
</organism>
<dbReference type="Proteomes" id="UP001203342">
    <property type="component" value="Unassembled WGS sequence"/>
</dbReference>
<reference evidence="2 3" key="1">
    <citation type="submission" date="2022-05" db="EMBL/GenBank/DDBJ databases">
        <title>Flavobacterium sp., isolated from activated sludge.</title>
        <authorList>
            <person name="Ran Q."/>
        </authorList>
    </citation>
    <scope>NUCLEOTIDE SEQUENCE [LARGE SCALE GENOMIC DNA]</scope>
    <source>
        <strain evidence="2 3">HXWNR69</strain>
    </source>
</reference>
<feature type="signal peptide" evidence="1">
    <location>
        <begin position="1"/>
        <end position="19"/>
    </location>
</feature>
<gene>
    <name evidence="2" type="ORF">NAT47_08085</name>
</gene>